<reference evidence="3" key="1">
    <citation type="journal article" date="2021" name="PeerJ">
        <title>Extensive microbial diversity within the chicken gut microbiome revealed by metagenomics and culture.</title>
        <authorList>
            <person name="Gilroy R."/>
            <person name="Ravi A."/>
            <person name="Getino M."/>
            <person name="Pursley I."/>
            <person name="Horton D.L."/>
            <person name="Alikhan N.F."/>
            <person name="Baker D."/>
            <person name="Gharbi K."/>
            <person name="Hall N."/>
            <person name="Watson M."/>
            <person name="Adriaenssens E.M."/>
            <person name="Foster-Nyarko E."/>
            <person name="Jarju S."/>
            <person name="Secka A."/>
            <person name="Antonio M."/>
            <person name="Oren A."/>
            <person name="Chaudhuri R.R."/>
            <person name="La Ragione R."/>
            <person name="Hildebrand F."/>
            <person name="Pallen M.J."/>
        </authorList>
    </citation>
    <scope>NUCLEOTIDE SEQUENCE</scope>
    <source>
        <strain evidence="3">CHK171-505</strain>
    </source>
</reference>
<keyword evidence="3" id="KW-0540">Nuclease</keyword>
<dbReference type="GO" id="GO:0004519">
    <property type="term" value="F:endonuclease activity"/>
    <property type="evidence" value="ECO:0007669"/>
    <property type="project" value="UniProtKB-KW"/>
</dbReference>
<evidence type="ECO:0000259" key="2">
    <source>
        <dbReference type="Pfam" id="PF13392"/>
    </source>
</evidence>
<dbReference type="InterPro" id="IPR003615">
    <property type="entry name" value="HNH_nuc"/>
</dbReference>
<dbReference type="Proteomes" id="UP000886856">
    <property type="component" value="Unassembled WGS sequence"/>
</dbReference>
<name>A0A9D2HYL1_9LACT</name>
<dbReference type="InterPro" id="IPR010902">
    <property type="entry name" value="NUMOD4"/>
</dbReference>
<comment type="caution">
    <text evidence="3">The sequence shown here is derived from an EMBL/GenBank/DDBJ whole genome shotgun (WGS) entry which is preliminary data.</text>
</comment>
<dbReference type="Pfam" id="PF07463">
    <property type="entry name" value="NUMOD4"/>
    <property type="match status" value="1"/>
</dbReference>
<evidence type="ECO:0000313" key="3">
    <source>
        <dbReference type="EMBL" id="HJA89750.1"/>
    </source>
</evidence>
<proteinExistence type="predicted"/>
<dbReference type="SUPFAM" id="SSF64496">
    <property type="entry name" value="DNA-binding domain of intron-encoded endonucleases"/>
    <property type="match status" value="1"/>
</dbReference>
<feature type="domain" description="NUMOD4" evidence="1">
    <location>
        <begin position="5"/>
        <end position="62"/>
    </location>
</feature>
<evidence type="ECO:0000259" key="1">
    <source>
        <dbReference type="Pfam" id="PF07463"/>
    </source>
</evidence>
<dbReference type="InterPro" id="IPR044925">
    <property type="entry name" value="His-Me_finger_sf"/>
</dbReference>
<accession>A0A9D2HYL1</accession>
<evidence type="ECO:0000313" key="4">
    <source>
        <dbReference type="Proteomes" id="UP000886856"/>
    </source>
</evidence>
<dbReference type="Pfam" id="PF13392">
    <property type="entry name" value="HNH_3"/>
    <property type="match status" value="1"/>
</dbReference>
<dbReference type="EMBL" id="DWYW01000060">
    <property type="protein sequence ID" value="HJA89750.1"/>
    <property type="molecule type" value="Genomic_DNA"/>
</dbReference>
<keyword evidence="3" id="KW-0378">Hydrolase</keyword>
<protein>
    <submittedName>
        <fullName evidence="3">NUMOD4 motif-containing HNH endonuclease</fullName>
    </submittedName>
</protein>
<dbReference type="Gene3D" id="1.10.10.10">
    <property type="entry name" value="Winged helix-like DNA-binding domain superfamily/Winged helix DNA-binding domain"/>
    <property type="match status" value="1"/>
</dbReference>
<dbReference type="AlphaFoldDB" id="A0A9D2HYL1"/>
<dbReference type="Gene3D" id="3.90.75.20">
    <property type="match status" value="1"/>
</dbReference>
<keyword evidence="3" id="KW-0255">Endonuclease</keyword>
<dbReference type="GO" id="GO:0016788">
    <property type="term" value="F:hydrolase activity, acting on ester bonds"/>
    <property type="evidence" value="ECO:0007669"/>
    <property type="project" value="InterPro"/>
</dbReference>
<feature type="domain" description="HNH nuclease" evidence="2">
    <location>
        <begin position="71"/>
        <end position="114"/>
    </location>
</feature>
<reference evidence="3" key="2">
    <citation type="submission" date="2021-04" db="EMBL/GenBank/DDBJ databases">
        <authorList>
            <person name="Gilroy R."/>
        </authorList>
    </citation>
    <scope>NUCLEOTIDE SEQUENCE</scope>
    <source>
        <strain evidence="3">CHK171-505</strain>
    </source>
</reference>
<sequence length="185" mass="21428">MSEVEIWKDVKGYEGLYQCSSTGRVRSLDRIVYVEKGNGFNKRLKGSIRKIHNRLGYKTVSLCKEGKKESHYVHRLVAEAFVPNPNNYPMVNHKDESRDNNEAENLEWCTHQYNLNYGTSSKRKNKKLSTPVVGIHVESGKKITFPSMMEAGRNGFYQSEISLCCNGKKDQHKNYKWKFKTERGD</sequence>
<dbReference type="SUPFAM" id="SSF54060">
    <property type="entry name" value="His-Me finger endonucleases"/>
    <property type="match status" value="1"/>
</dbReference>
<dbReference type="InterPro" id="IPR036388">
    <property type="entry name" value="WH-like_DNA-bd_sf"/>
</dbReference>
<organism evidence="3 4">
    <name type="scientific">Candidatus Jeotgalibaca merdavium</name>
    <dbReference type="NCBI Taxonomy" id="2838627"/>
    <lineage>
        <taxon>Bacteria</taxon>
        <taxon>Bacillati</taxon>
        <taxon>Bacillota</taxon>
        <taxon>Bacilli</taxon>
        <taxon>Lactobacillales</taxon>
        <taxon>Carnobacteriaceae</taxon>
        <taxon>Jeotgalibaca</taxon>
    </lineage>
</organism>
<gene>
    <name evidence="3" type="ORF">H9948_03060</name>
</gene>